<keyword evidence="5 7" id="KW-1133">Transmembrane helix</keyword>
<dbReference type="RefSeq" id="XP_051362333.1">
    <property type="nucleotide sequence ID" value="XM_051506317.1"/>
</dbReference>
<keyword evidence="4 7" id="KW-0812">Transmembrane</keyword>
<protein>
    <submittedName>
        <fullName evidence="8">Uncharacterized protein</fullName>
    </submittedName>
</protein>
<evidence type="ECO:0000256" key="4">
    <source>
        <dbReference type="ARBA" id="ARBA00022692"/>
    </source>
</evidence>
<evidence type="ECO:0000313" key="9">
    <source>
        <dbReference type="Proteomes" id="UP001055219"/>
    </source>
</evidence>
<dbReference type="InterPro" id="IPR039020">
    <property type="entry name" value="PaxB-like"/>
</dbReference>
<dbReference type="PANTHER" id="PTHR42038">
    <property type="match status" value="1"/>
</dbReference>
<dbReference type="EMBL" id="JAGIXG020000021">
    <property type="protein sequence ID" value="KAI6781477.1"/>
    <property type="molecule type" value="Genomic_DNA"/>
</dbReference>
<dbReference type="OrthoDB" id="5294024at2759"/>
<keyword evidence="9" id="KW-1185">Reference proteome</keyword>
<evidence type="ECO:0000256" key="2">
    <source>
        <dbReference type="ARBA" id="ARBA00005179"/>
    </source>
</evidence>
<reference evidence="8" key="2">
    <citation type="submission" date="2022-07" db="EMBL/GenBank/DDBJ databases">
        <authorList>
            <person name="Goncalves M.F.M."/>
            <person name="Hilario S."/>
            <person name="Van De Peer Y."/>
            <person name="Esteves A.C."/>
            <person name="Alves A."/>
        </authorList>
    </citation>
    <scope>NUCLEOTIDE SEQUENCE</scope>
    <source>
        <strain evidence="8">MUM 19.33</strain>
    </source>
</reference>
<dbReference type="Pfam" id="PF25129">
    <property type="entry name" value="Pyr4-TMTC"/>
    <property type="match status" value="1"/>
</dbReference>
<name>A0A9Q0BDK5_9HYPO</name>
<accession>A0A9Q0BDK5</accession>
<dbReference type="GO" id="GO:0016829">
    <property type="term" value="F:lyase activity"/>
    <property type="evidence" value="ECO:0007669"/>
    <property type="project" value="InterPro"/>
</dbReference>
<organism evidence="8 9">
    <name type="scientific">Emericellopsis cladophorae</name>
    <dbReference type="NCBI Taxonomy" id="2686198"/>
    <lineage>
        <taxon>Eukaryota</taxon>
        <taxon>Fungi</taxon>
        <taxon>Dikarya</taxon>
        <taxon>Ascomycota</taxon>
        <taxon>Pezizomycotina</taxon>
        <taxon>Sordariomycetes</taxon>
        <taxon>Hypocreomycetidae</taxon>
        <taxon>Hypocreales</taxon>
        <taxon>Bionectriaceae</taxon>
        <taxon>Emericellopsis</taxon>
    </lineage>
</organism>
<dbReference type="GeneID" id="75827958"/>
<reference evidence="8" key="1">
    <citation type="journal article" date="2021" name="J Fungi (Basel)">
        <title>Genomic and Metabolomic Analyses of the Marine Fungus Emericellopsis cladophorae: Insights into Saltwater Adaptability Mechanisms and Its Biosynthetic Potential.</title>
        <authorList>
            <person name="Goncalves M.F.M."/>
            <person name="Hilario S."/>
            <person name="Van de Peer Y."/>
            <person name="Esteves A.C."/>
            <person name="Alves A."/>
        </authorList>
    </citation>
    <scope>NUCLEOTIDE SEQUENCE</scope>
    <source>
        <strain evidence="8">MUM 19.33</strain>
    </source>
</reference>
<evidence type="ECO:0000313" key="8">
    <source>
        <dbReference type="EMBL" id="KAI6781477.1"/>
    </source>
</evidence>
<dbReference type="PANTHER" id="PTHR42038:SF2">
    <property type="entry name" value="TERPENE CYCLASE AUSL"/>
    <property type="match status" value="1"/>
</dbReference>
<proteinExistence type="inferred from homology"/>
<comment type="caution">
    <text evidence="8">The sequence shown here is derived from an EMBL/GenBank/DDBJ whole genome shotgun (WGS) entry which is preliminary data.</text>
</comment>
<dbReference type="Proteomes" id="UP001055219">
    <property type="component" value="Unassembled WGS sequence"/>
</dbReference>
<dbReference type="GO" id="GO:0016020">
    <property type="term" value="C:membrane"/>
    <property type="evidence" value="ECO:0007669"/>
    <property type="project" value="UniProtKB-SubCell"/>
</dbReference>
<feature type="transmembrane region" description="Helical" evidence="7">
    <location>
        <begin position="49"/>
        <end position="69"/>
    </location>
</feature>
<comment type="subcellular location">
    <subcellularLocation>
        <location evidence="1">Membrane</location>
        <topology evidence="1">Multi-pass membrane protein</topology>
    </subcellularLocation>
</comment>
<evidence type="ECO:0000256" key="3">
    <source>
        <dbReference type="ARBA" id="ARBA00006757"/>
    </source>
</evidence>
<keyword evidence="6 7" id="KW-0472">Membrane</keyword>
<evidence type="ECO:0000256" key="1">
    <source>
        <dbReference type="ARBA" id="ARBA00004141"/>
    </source>
</evidence>
<gene>
    <name evidence="8" type="ORF">J7T54_001439</name>
</gene>
<sequence length="175" mass="19165">MGSSDVPPSSTPPWLTDAANGCLGTGVFFWLVAYVLMVHRAHATRATPLEHLGFMLWLLFDIPVLLVTAKYASASFASQPMVARNVFRIVGLTFVVGAASFAYFAYWWLAEPHRGYGIKWGKTWKELEARDTTELSYWTAGVAQMLFSVGALSMVVQRGHSGGQSYAIWAVDPGG</sequence>
<evidence type="ECO:0000256" key="5">
    <source>
        <dbReference type="ARBA" id="ARBA00022989"/>
    </source>
</evidence>
<comment type="similarity">
    <text evidence="3">Belongs to the paxB family.</text>
</comment>
<feature type="transmembrane region" description="Helical" evidence="7">
    <location>
        <begin position="89"/>
        <end position="109"/>
    </location>
</feature>
<evidence type="ECO:0000256" key="7">
    <source>
        <dbReference type="SAM" id="Phobius"/>
    </source>
</evidence>
<evidence type="ECO:0000256" key="6">
    <source>
        <dbReference type="ARBA" id="ARBA00023136"/>
    </source>
</evidence>
<comment type="pathway">
    <text evidence="2">Secondary metabolite biosynthesis.</text>
</comment>
<feature type="transmembrane region" description="Helical" evidence="7">
    <location>
        <begin position="18"/>
        <end position="37"/>
    </location>
</feature>
<dbReference type="AlphaFoldDB" id="A0A9Q0BDK5"/>